<protein>
    <submittedName>
        <fullName evidence="2">Uncharacterized protein</fullName>
    </submittedName>
</protein>
<sequence length="141" mass="16324">MKELIFYGGLVSCVLYLIYAIYKQATEVLERDDKIMIAEQNLNRAKKELGEAKQRVIGQITQVFGRERADKVDKGIVWVGMPYILLMVAMGKAQDIKESLYKGVLIEKWYYGKYQTRLGTYKYKLEITLEDGEVVGWKDLV</sequence>
<proteinExistence type="predicted"/>
<dbReference type="AlphaFoldDB" id="A0A7Z8YLQ2"/>
<evidence type="ECO:0000313" key="2">
    <source>
        <dbReference type="EMBL" id="VDH02920.1"/>
    </source>
</evidence>
<evidence type="ECO:0000256" key="1">
    <source>
        <dbReference type="SAM" id="Phobius"/>
    </source>
</evidence>
<accession>A0A7Z8YLQ2</accession>
<name>A0A7Z8YLQ2_9FLAO</name>
<dbReference type="EMBL" id="UYIV01000001">
    <property type="protein sequence ID" value="VDH02920.1"/>
    <property type="molecule type" value="Genomic_DNA"/>
</dbReference>
<keyword evidence="1" id="KW-1133">Transmembrane helix</keyword>
<dbReference type="Proteomes" id="UP000270205">
    <property type="component" value="Unassembled WGS sequence"/>
</dbReference>
<dbReference type="RefSeq" id="WP_125150547.1">
    <property type="nucleotide sequence ID" value="NZ_UYIV01000001.1"/>
</dbReference>
<keyword evidence="1" id="KW-0812">Transmembrane</keyword>
<organism evidence="2 3">
    <name type="scientific">Bergeyella zoohelcum</name>
    <dbReference type="NCBI Taxonomy" id="1015"/>
    <lineage>
        <taxon>Bacteria</taxon>
        <taxon>Pseudomonadati</taxon>
        <taxon>Bacteroidota</taxon>
        <taxon>Flavobacteriia</taxon>
        <taxon>Flavobacteriales</taxon>
        <taxon>Weeksellaceae</taxon>
        <taxon>Bergeyella</taxon>
    </lineage>
</organism>
<comment type="caution">
    <text evidence="2">The sequence shown here is derived from an EMBL/GenBank/DDBJ whole genome shotgun (WGS) entry which is preliminary data.</text>
</comment>
<gene>
    <name evidence="2" type="ORF">NCTC12929_00318</name>
</gene>
<evidence type="ECO:0000313" key="3">
    <source>
        <dbReference type="Proteomes" id="UP000270205"/>
    </source>
</evidence>
<feature type="transmembrane region" description="Helical" evidence="1">
    <location>
        <begin position="5"/>
        <end position="22"/>
    </location>
</feature>
<keyword evidence="1" id="KW-0472">Membrane</keyword>
<reference evidence="2 3" key="1">
    <citation type="submission" date="2018-11" db="EMBL/GenBank/DDBJ databases">
        <authorList>
            <consortium name="Pathogen Informatics"/>
        </authorList>
    </citation>
    <scope>NUCLEOTIDE SEQUENCE [LARGE SCALE GENOMIC DNA]</scope>
    <source>
        <strain evidence="2 3">NCTC12929</strain>
    </source>
</reference>